<dbReference type="EMBL" id="QRGA01000006">
    <property type="protein sequence ID" value="RDU99086.1"/>
    <property type="molecule type" value="Genomic_DNA"/>
</dbReference>
<dbReference type="InterPro" id="IPR002104">
    <property type="entry name" value="Integrase_catalytic"/>
</dbReference>
<dbReference type="AlphaFoldDB" id="A0A3D8K2G3"/>
<comment type="caution">
    <text evidence="6">The sequence shown here is derived from an EMBL/GenBank/DDBJ whole genome shotgun (WGS) entry which is preliminary data.</text>
</comment>
<keyword evidence="7" id="KW-1185">Reference proteome</keyword>
<feature type="domain" description="Tyr recombinase" evidence="5">
    <location>
        <begin position="117"/>
        <end position="295"/>
    </location>
</feature>
<evidence type="ECO:0000256" key="4">
    <source>
        <dbReference type="ARBA" id="ARBA00023172"/>
    </source>
</evidence>
<dbReference type="GO" id="GO:0015074">
    <property type="term" value="P:DNA integration"/>
    <property type="evidence" value="ECO:0007669"/>
    <property type="project" value="UniProtKB-KW"/>
</dbReference>
<dbReference type="Gene3D" id="1.10.443.10">
    <property type="entry name" value="Intergrase catalytic core"/>
    <property type="match status" value="1"/>
</dbReference>
<dbReference type="PANTHER" id="PTHR30629:SF2">
    <property type="entry name" value="PROPHAGE INTEGRASE INTS-RELATED"/>
    <property type="match status" value="1"/>
</dbReference>
<keyword evidence="2" id="KW-0229">DNA integration</keyword>
<name>A0A3D8K2G3_9BURK</name>
<dbReference type="CDD" id="cd00801">
    <property type="entry name" value="INT_P4_C"/>
    <property type="match status" value="1"/>
</dbReference>
<dbReference type="InterPro" id="IPR013762">
    <property type="entry name" value="Integrase-like_cat_sf"/>
</dbReference>
<dbReference type="Gene3D" id="1.10.150.130">
    <property type="match status" value="1"/>
</dbReference>
<evidence type="ECO:0000259" key="5">
    <source>
        <dbReference type="PROSITE" id="PS51898"/>
    </source>
</evidence>
<gene>
    <name evidence="6" type="ORF">DWV00_11750</name>
</gene>
<evidence type="ECO:0000256" key="2">
    <source>
        <dbReference type="ARBA" id="ARBA00022908"/>
    </source>
</evidence>
<dbReference type="RefSeq" id="WP_115533899.1">
    <property type="nucleotide sequence ID" value="NZ_QRGA01000006.1"/>
</dbReference>
<dbReference type="SUPFAM" id="SSF56349">
    <property type="entry name" value="DNA breaking-rejoining enzymes"/>
    <property type="match status" value="1"/>
</dbReference>
<sequence length="317" mass="35818">MTLSDTSIRKAKPGAKSFKLFDGGGLYLLLTPTGSRFLHRLERDMFPSLGRRPIAETAPLELLTALRRIERRGAIDTAHRSLQKCGQIFRYAVVTGRVSHDPTTDLHEALKPAPTQHYASITDPKEVGALMRAIRGYAGGFETKCALLIGILTFVRPGELRKAEWSEFDFDHAEWRISASRMKMKEQHIVPLSKQSLAVLKELYSVTGHGRYVFPSVRTSVRPMSENTVNAALRRLGYTSEQMTGHGFRSTASTLFNEQGWPSDAIERQLSHGERDEVRGAYNFAEYLPLRRKMMQAWADYLDTLECDTVAIRPEFL</sequence>
<keyword evidence="4" id="KW-0233">DNA recombination</keyword>
<dbReference type="Pfam" id="PF00589">
    <property type="entry name" value="Phage_integrase"/>
    <property type="match status" value="1"/>
</dbReference>
<dbReference type="OrthoDB" id="9775880at2"/>
<accession>A0A3D8K2G3</accession>
<dbReference type="Proteomes" id="UP000256838">
    <property type="component" value="Unassembled WGS sequence"/>
</dbReference>
<comment type="similarity">
    <text evidence="1">Belongs to the 'phage' integrase family.</text>
</comment>
<protein>
    <submittedName>
        <fullName evidence="6">Integrase</fullName>
    </submittedName>
</protein>
<dbReference type="InterPro" id="IPR010998">
    <property type="entry name" value="Integrase_recombinase_N"/>
</dbReference>
<evidence type="ECO:0000313" key="6">
    <source>
        <dbReference type="EMBL" id="RDU99086.1"/>
    </source>
</evidence>
<dbReference type="PROSITE" id="PS51898">
    <property type="entry name" value="TYR_RECOMBINASE"/>
    <property type="match status" value="1"/>
</dbReference>
<proteinExistence type="inferred from homology"/>
<evidence type="ECO:0000313" key="7">
    <source>
        <dbReference type="Proteomes" id="UP000256838"/>
    </source>
</evidence>
<keyword evidence="3" id="KW-0238">DNA-binding</keyword>
<evidence type="ECO:0000256" key="1">
    <source>
        <dbReference type="ARBA" id="ARBA00008857"/>
    </source>
</evidence>
<dbReference type="InterPro" id="IPR011010">
    <property type="entry name" value="DNA_brk_join_enz"/>
</dbReference>
<dbReference type="GO" id="GO:0006310">
    <property type="term" value="P:DNA recombination"/>
    <property type="evidence" value="ECO:0007669"/>
    <property type="project" value="UniProtKB-KW"/>
</dbReference>
<evidence type="ECO:0000256" key="3">
    <source>
        <dbReference type="ARBA" id="ARBA00023125"/>
    </source>
</evidence>
<reference evidence="6 7" key="1">
    <citation type="submission" date="2018-08" db="EMBL/GenBank/DDBJ databases">
        <title>Paraburkholderia sp. DHOM06 isolated from forest soil.</title>
        <authorList>
            <person name="Gao Z.-H."/>
            <person name="Qiu L.-H."/>
        </authorList>
    </citation>
    <scope>NUCLEOTIDE SEQUENCE [LARGE SCALE GENOMIC DNA]</scope>
    <source>
        <strain evidence="6 7">DHOM06</strain>
    </source>
</reference>
<dbReference type="InterPro" id="IPR053876">
    <property type="entry name" value="Phage_int_M"/>
</dbReference>
<dbReference type="GO" id="GO:0003677">
    <property type="term" value="F:DNA binding"/>
    <property type="evidence" value="ECO:0007669"/>
    <property type="project" value="UniProtKB-KW"/>
</dbReference>
<organism evidence="6 7">
    <name type="scientific">Trinickia dinghuensis</name>
    <dbReference type="NCBI Taxonomy" id="2291023"/>
    <lineage>
        <taxon>Bacteria</taxon>
        <taxon>Pseudomonadati</taxon>
        <taxon>Pseudomonadota</taxon>
        <taxon>Betaproteobacteria</taxon>
        <taxon>Burkholderiales</taxon>
        <taxon>Burkholderiaceae</taxon>
        <taxon>Trinickia</taxon>
    </lineage>
</organism>
<dbReference type="PANTHER" id="PTHR30629">
    <property type="entry name" value="PROPHAGE INTEGRASE"/>
    <property type="match status" value="1"/>
</dbReference>
<dbReference type="Pfam" id="PF22022">
    <property type="entry name" value="Phage_int_M"/>
    <property type="match status" value="1"/>
</dbReference>
<dbReference type="InterPro" id="IPR050808">
    <property type="entry name" value="Phage_Integrase"/>
</dbReference>